<dbReference type="Proteomes" id="UP001596190">
    <property type="component" value="Unassembled WGS sequence"/>
</dbReference>
<sequence>MNLKKQLGLPLVICGGLLLGLSATPANTQARTYVRISRQFGLLLTVSANPE</sequence>
<gene>
    <name evidence="1" type="ORF">ACFP1H_04085</name>
</gene>
<evidence type="ECO:0000313" key="1">
    <source>
        <dbReference type="EMBL" id="MFC6253760.1"/>
    </source>
</evidence>
<organism evidence="1 2">
    <name type="scientific">Secundilactobacillus hailunensis</name>
    <dbReference type="NCBI Taxonomy" id="2559923"/>
    <lineage>
        <taxon>Bacteria</taxon>
        <taxon>Bacillati</taxon>
        <taxon>Bacillota</taxon>
        <taxon>Bacilli</taxon>
        <taxon>Lactobacillales</taxon>
        <taxon>Lactobacillaceae</taxon>
        <taxon>Secundilactobacillus</taxon>
    </lineage>
</organism>
<protein>
    <submittedName>
        <fullName evidence="1">Uncharacterized protein</fullName>
    </submittedName>
</protein>
<accession>A0ABW1T892</accession>
<dbReference type="RefSeq" id="WP_171001167.1">
    <property type="nucleotide sequence ID" value="NZ_BJDO01000005.1"/>
</dbReference>
<comment type="caution">
    <text evidence="1">The sequence shown here is derived from an EMBL/GenBank/DDBJ whole genome shotgun (WGS) entry which is preliminary data.</text>
</comment>
<evidence type="ECO:0000313" key="2">
    <source>
        <dbReference type="Proteomes" id="UP001596190"/>
    </source>
</evidence>
<reference evidence="2" key="1">
    <citation type="journal article" date="2019" name="Int. J. Syst. Evol. Microbiol.">
        <title>The Global Catalogue of Microorganisms (GCM) 10K type strain sequencing project: providing services to taxonomists for standard genome sequencing and annotation.</title>
        <authorList>
            <consortium name="The Broad Institute Genomics Platform"/>
            <consortium name="The Broad Institute Genome Sequencing Center for Infectious Disease"/>
            <person name="Wu L."/>
            <person name="Ma J."/>
        </authorList>
    </citation>
    <scope>NUCLEOTIDE SEQUENCE [LARGE SCALE GENOMIC DNA]</scope>
    <source>
        <strain evidence="2">CCM 8950</strain>
    </source>
</reference>
<dbReference type="EMBL" id="JBHSSA010000035">
    <property type="protein sequence ID" value="MFC6253760.1"/>
    <property type="molecule type" value="Genomic_DNA"/>
</dbReference>
<keyword evidence="2" id="KW-1185">Reference proteome</keyword>
<name>A0ABW1T892_9LACO</name>
<proteinExistence type="predicted"/>